<organism evidence="1 2">
    <name type="scientific">Senna tora</name>
    <dbReference type="NCBI Taxonomy" id="362788"/>
    <lineage>
        <taxon>Eukaryota</taxon>
        <taxon>Viridiplantae</taxon>
        <taxon>Streptophyta</taxon>
        <taxon>Embryophyta</taxon>
        <taxon>Tracheophyta</taxon>
        <taxon>Spermatophyta</taxon>
        <taxon>Magnoliopsida</taxon>
        <taxon>eudicotyledons</taxon>
        <taxon>Gunneridae</taxon>
        <taxon>Pentapetalae</taxon>
        <taxon>rosids</taxon>
        <taxon>fabids</taxon>
        <taxon>Fabales</taxon>
        <taxon>Fabaceae</taxon>
        <taxon>Caesalpinioideae</taxon>
        <taxon>Cassia clade</taxon>
        <taxon>Senna</taxon>
    </lineage>
</organism>
<dbReference type="Proteomes" id="UP000634136">
    <property type="component" value="Unassembled WGS sequence"/>
</dbReference>
<evidence type="ECO:0000313" key="2">
    <source>
        <dbReference type="Proteomes" id="UP000634136"/>
    </source>
</evidence>
<protein>
    <submittedName>
        <fullName evidence="1">Uncharacterized protein</fullName>
    </submittedName>
</protein>
<dbReference type="AlphaFoldDB" id="A0A834SUG2"/>
<evidence type="ECO:0000313" key="1">
    <source>
        <dbReference type="EMBL" id="KAF7810490.1"/>
    </source>
</evidence>
<proteinExistence type="predicted"/>
<reference evidence="1" key="1">
    <citation type="submission" date="2020-09" db="EMBL/GenBank/DDBJ databases">
        <title>Genome-Enabled Discovery of Anthraquinone Biosynthesis in Senna tora.</title>
        <authorList>
            <person name="Kang S.-H."/>
            <person name="Pandey R.P."/>
            <person name="Lee C.-M."/>
            <person name="Sim J.-S."/>
            <person name="Jeong J.-T."/>
            <person name="Choi B.-S."/>
            <person name="Jung M."/>
            <person name="Ginzburg D."/>
            <person name="Zhao K."/>
            <person name="Won S.Y."/>
            <person name="Oh T.-J."/>
            <person name="Yu Y."/>
            <person name="Kim N.-H."/>
            <person name="Lee O.R."/>
            <person name="Lee T.-H."/>
            <person name="Bashyal P."/>
            <person name="Kim T.-S."/>
            <person name="Lee W.-H."/>
            <person name="Kawkins C."/>
            <person name="Kim C.-K."/>
            <person name="Kim J.S."/>
            <person name="Ahn B.O."/>
            <person name="Rhee S.Y."/>
            <person name="Sohng J.K."/>
        </authorList>
    </citation>
    <scope>NUCLEOTIDE SEQUENCE</scope>
    <source>
        <tissue evidence="1">Leaf</tissue>
    </source>
</reference>
<gene>
    <name evidence="1" type="ORF">G2W53_037233</name>
</gene>
<accession>A0A834SUG2</accession>
<dbReference type="EMBL" id="JAAIUW010000011">
    <property type="protein sequence ID" value="KAF7810490.1"/>
    <property type="molecule type" value="Genomic_DNA"/>
</dbReference>
<keyword evidence="2" id="KW-1185">Reference proteome</keyword>
<comment type="caution">
    <text evidence="1">The sequence shown here is derived from an EMBL/GenBank/DDBJ whole genome shotgun (WGS) entry which is preliminary data.</text>
</comment>
<name>A0A834SUG2_9FABA</name>
<sequence length="75" mass="8193">MWVGLGSCTTPVPLPLPLPIVGAKLLHYANWPEKNGYYCKVELLYLEADVYPGIGFLFLCAIFSARDDVCVGCVA</sequence>